<evidence type="ECO:0000313" key="1">
    <source>
        <dbReference type="EMBL" id="MBZ9777688.1"/>
    </source>
</evidence>
<accession>A0ABS7XFF1</accession>
<evidence type="ECO:0000313" key="2">
    <source>
        <dbReference type="Proteomes" id="UP001199314"/>
    </source>
</evidence>
<protein>
    <recommendedName>
        <fullName evidence="3">Lipoprotein</fullName>
    </recommendedName>
</protein>
<dbReference type="PROSITE" id="PS51257">
    <property type="entry name" value="PROKAR_LIPOPROTEIN"/>
    <property type="match status" value="1"/>
</dbReference>
<proteinExistence type="predicted"/>
<dbReference type="RefSeq" id="WP_224460052.1">
    <property type="nucleotide sequence ID" value="NZ_JAIQZE010000001.1"/>
</dbReference>
<sequence length="168" mass="18455">MRNYFKLITVAIISLFILSCSNDKGESSSKKVVNNDNLIEIGVLEDGLPVIKGDKDVLIKSWERNLLRLSKINAKFTDIYITEIGKEEYQLVFKGNEFKSSFFVQKSENNKLFASGDTSCTTSDCSQEPEGCVVSYKLSKPGAPGSCTPCGNGGTCTKTTSNFTMISF</sequence>
<name>A0ABS7XFF1_9FLAO</name>
<dbReference type="EMBL" id="JAIQZE010000001">
    <property type="protein sequence ID" value="MBZ9777688.1"/>
    <property type="molecule type" value="Genomic_DNA"/>
</dbReference>
<organism evidence="1 2">
    <name type="scientific">Psychroflexus longus</name>
    <dbReference type="NCBI Taxonomy" id="2873596"/>
    <lineage>
        <taxon>Bacteria</taxon>
        <taxon>Pseudomonadati</taxon>
        <taxon>Bacteroidota</taxon>
        <taxon>Flavobacteriia</taxon>
        <taxon>Flavobacteriales</taxon>
        <taxon>Flavobacteriaceae</taxon>
        <taxon>Psychroflexus</taxon>
    </lineage>
</organism>
<gene>
    <name evidence="1" type="ORF">LB452_02025</name>
</gene>
<reference evidence="2" key="1">
    <citation type="submission" date="2023-07" db="EMBL/GenBank/DDBJ databases">
        <title>Novel species isolated from saline lakes on Tibetan Plateau.</title>
        <authorList>
            <person name="Lu H."/>
        </authorList>
    </citation>
    <scope>NUCLEOTIDE SEQUENCE [LARGE SCALE GENOMIC DNA]</scope>
    <source>
        <strain evidence="2">CAK8W</strain>
    </source>
</reference>
<evidence type="ECO:0008006" key="3">
    <source>
        <dbReference type="Google" id="ProtNLM"/>
    </source>
</evidence>
<dbReference type="Proteomes" id="UP001199314">
    <property type="component" value="Unassembled WGS sequence"/>
</dbReference>
<comment type="caution">
    <text evidence="1">The sequence shown here is derived from an EMBL/GenBank/DDBJ whole genome shotgun (WGS) entry which is preliminary data.</text>
</comment>
<keyword evidence="2" id="KW-1185">Reference proteome</keyword>